<sequence length="354" mass="40621">MSCFRLLDSVLGELERILADFFWQGSNEPKIHWLAWSKLCISKAQGGLGFRRLREFNLALLRKQAWRISMYPECLPHQILSQKYFPGLTFFEARLGARPSYTWRSVWETRDILAAGVRWRVGNGQNIAVIGHPWLPRPVTFQLIRRPHSLTEDSKVAQLINPDNKWNVSLILSELSHEDADCILSVKPRGPEVRDELIWHFETKGCFSVKSAYRLATKPHEEGSSSQQTSNWKFIWKSKAPPKVVLFAWRCVRNLLPTAVNLKRRGVPTDSCVGCAGESEDSIHFLLNCSYARLVWGGGSGGGCFFPGVEDWFNRVHRMLEKDEWELFSRFAGDFGGLVISECLRGGRWKLRRL</sequence>
<feature type="domain" description="Reverse transcriptase zinc-binding" evidence="1">
    <location>
        <begin position="207"/>
        <end position="296"/>
    </location>
</feature>
<accession>A0AAW2WWP2</accession>
<name>A0AAW2WWP2_9LAMI</name>
<evidence type="ECO:0000313" key="2">
    <source>
        <dbReference type="EMBL" id="KAL0446095.1"/>
    </source>
</evidence>
<dbReference type="EMBL" id="JACGWN010000006">
    <property type="protein sequence ID" value="KAL0446095.1"/>
    <property type="molecule type" value="Genomic_DNA"/>
</dbReference>
<reference evidence="2" key="2">
    <citation type="journal article" date="2024" name="Plant">
        <title>Genomic evolution and insights into agronomic trait innovations of Sesamum species.</title>
        <authorList>
            <person name="Miao H."/>
            <person name="Wang L."/>
            <person name="Qu L."/>
            <person name="Liu H."/>
            <person name="Sun Y."/>
            <person name="Le M."/>
            <person name="Wang Q."/>
            <person name="Wei S."/>
            <person name="Zheng Y."/>
            <person name="Lin W."/>
            <person name="Duan Y."/>
            <person name="Cao H."/>
            <person name="Xiong S."/>
            <person name="Wang X."/>
            <person name="Wei L."/>
            <person name="Li C."/>
            <person name="Ma Q."/>
            <person name="Ju M."/>
            <person name="Zhao R."/>
            <person name="Li G."/>
            <person name="Mu C."/>
            <person name="Tian Q."/>
            <person name="Mei H."/>
            <person name="Zhang T."/>
            <person name="Gao T."/>
            <person name="Zhang H."/>
        </authorList>
    </citation>
    <scope>NUCLEOTIDE SEQUENCE</scope>
    <source>
        <strain evidence="2">KEN1</strain>
    </source>
</reference>
<dbReference type="PANTHER" id="PTHR33116">
    <property type="entry name" value="REVERSE TRANSCRIPTASE ZINC-BINDING DOMAIN-CONTAINING PROTEIN-RELATED-RELATED"/>
    <property type="match status" value="1"/>
</dbReference>
<gene>
    <name evidence="2" type="ORF">Slati_1737400</name>
</gene>
<organism evidence="2">
    <name type="scientific">Sesamum latifolium</name>
    <dbReference type="NCBI Taxonomy" id="2727402"/>
    <lineage>
        <taxon>Eukaryota</taxon>
        <taxon>Viridiplantae</taxon>
        <taxon>Streptophyta</taxon>
        <taxon>Embryophyta</taxon>
        <taxon>Tracheophyta</taxon>
        <taxon>Spermatophyta</taxon>
        <taxon>Magnoliopsida</taxon>
        <taxon>eudicotyledons</taxon>
        <taxon>Gunneridae</taxon>
        <taxon>Pentapetalae</taxon>
        <taxon>asterids</taxon>
        <taxon>lamiids</taxon>
        <taxon>Lamiales</taxon>
        <taxon>Pedaliaceae</taxon>
        <taxon>Sesamum</taxon>
    </lineage>
</organism>
<dbReference type="InterPro" id="IPR026960">
    <property type="entry name" value="RVT-Znf"/>
</dbReference>
<comment type="caution">
    <text evidence="2">The sequence shown here is derived from an EMBL/GenBank/DDBJ whole genome shotgun (WGS) entry which is preliminary data.</text>
</comment>
<evidence type="ECO:0000259" key="1">
    <source>
        <dbReference type="Pfam" id="PF13966"/>
    </source>
</evidence>
<protein>
    <recommendedName>
        <fullName evidence="1">Reverse transcriptase zinc-binding domain-containing protein</fullName>
    </recommendedName>
</protein>
<dbReference type="Pfam" id="PF13966">
    <property type="entry name" value="zf-RVT"/>
    <property type="match status" value="1"/>
</dbReference>
<proteinExistence type="predicted"/>
<dbReference type="AlphaFoldDB" id="A0AAW2WWP2"/>
<dbReference type="PANTHER" id="PTHR33116:SF86">
    <property type="entry name" value="REVERSE TRANSCRIPTASE DOMAIN-CONTAINING PROTEIN"/>
    <property type="match status" value="1"/>
</dbReference>
<reference evidence="2" key="1">
    <citation type="submission" date="2020-06" db="EMBL/GenBank/DDBJ databases">
        <authorList>
            <person name="Li T."/>
            <person name="Hu X."/>
            <person name="Zhang T."/>
            <person name="Song X."/>
            <person name="Zhang H."/>
            <person name="Dai N."/>
            <person name="Sheng W."/>
            <person name="Hou X."/>
            <person name="Wei L."/>
        </authorList>
    </citation>
    <scope>NUCLEOTIDE SEQUENCE</scope>
    <source>
        <strain evidence="2">KEN1</strain>
        <tissue evidence="2">Leaf</tissue>
    </source>
</reference>